<keyword evidence="3" id="KW-1185">Reference proteome</keyword>
<proteinExistence type="predicted"/>
<dbReference type="EMBL" id="JACHIT010000002">
    <property type="protein sequence ID" value="MBB5916848.1"/>
    <property type="molecule type" value="Genomic_DNA"/>
</dbReference>
<evidence type="ECO:0000313" key="2">
    <source>
        <dbReference type="EMBL" id="MBB5916848.1"/>
    </source>
</evidence>
<gene>
    <name evidence="2" type="ORF">BJY24_005760</name>
</gene>
<name>A0A7W9UKS1_9NOCA</name>
<organism evidence="2 3">
    <name type="scientific">Nocardia transvalensis</name>
    <dbReference type="NCBI Taxonomy" id="37333"/>
    <lineage>
        <taxon>Bacteria</taxon>
        <taxon>Bacillati</taxon>
        <taxon>Actinomycetota</taxon>
        <taxon>Actinomycetes</taxon>
        <taxon>Mycobacteriales</taxon>
        <taxon>Nocardiaceae</taxon>
        <taxon>Nocardia</taxon>
    </lineage>
</organism>
<feature type="region of interest" description="Disordered" evidence="1">
    <location>
        <begin position="115"/>
        <end position="137"/>
    </location>
</feature>
<evidence type="ECO:0000313" key="3">
    <source>
        <dbReference type="Proteomes" id="UP000540412"/>
    </source>
</evidence>
<reference evidence="2 3" key="1">
    <citation type="submission" date="2020-08" db="EMBL/GenBank/DDBJ databases">
        <title>Sequencing the genomes of 1000 actinobacteria strains.</title>
        <authorList>
            <person name="Klenk H.-P."/>
        </authorList>
    </citation>
    <scope>NUCLEOTIDE SEQUENCE [LARGE SCALE GENOMIC DNA]</scope>
    <source>
        <strain evidence="2 3">DSM 43582</strain>
    </source>
</reference>
<dbReference type="AlphaFoldDB" id="A0A7W9UKS1"/>
<protein>
    <submittedName>
        <fullName evidence="2">Uncharacterized protein</fullName>
    </submittedName>
</protein>
<comment type="caution">
    <text evidence="2">The sequence shown here is derived from an EMBL/GenBank/DDBJ whole genome shotgun (WGS) entry which is preliminary data.</text>
</comment>
<accession>A0A7W9UKS1</accession>
<dbReference type="Proteomes" id="UP000540412">
    <property type="component" value="Unassembled WGS sequence"/>
</dbReference>
<evidence type="ECO:0000256" key="1">
    <source>
        <dbReference type="SAM" id="MobiDB-lite"/>
    </source>
</evidence>
<sequence length="249" mass="26161">MFLLCERISTLPTLGWQTSQDCGYSVSASLTATAPVPRRPKRMDLTAPSLPKHDLILSYGHHSQMLSLTAATGLWMRESDLDTQVSDGRNAVAEQPHRCGGLGPSVRHAGRCRRTRAAPGWRGGRRRSRVGGDGSDDHGAADAIASVVGFDCEAQISVITVLSLAASSVCRSTGTDGPAVSPPITSPWDAATSANAGDTSMSLVQAAVRASSRATGWRGSAPRTAVRSGANRIRIVRAGRARAHEADPL</sequence>